<dbReference type="GO" id="GO:0031106">
    <property type="term" value="P:septin ring organization"/>
    <property type="evidence" value="ECO:0007669"/>
    <property type="project" value="TreeGrafter"/>
</dbReference>
<feature type="region of interest" description="Disordered" evidence="2">
    <location>
        <begin position="285"/>
        <end position="373"/>
    </location>
</feature>
<dbReference type="Pfam" id="PF00169">
    <property type="entry name" value="PH"/>
    <property type="match status" value="1"/>
</dbReference>
<proteinExistence type="predicted"/>
<feature type="region of interest" description="Disordered" evidence="2">
    <location>
        <begin position="201"/>
        <end position="250"/>
    </location>
</feature>
<dbReference type="CDD" id="cd01263">
    <property type="entry name" value="PH_anillin"/>
    <property type="match status" value="1"/>
</dbReference>
<feature type="region of interest" description="Disordered" evidence="2">
    <location>
        <begin position="504"/>
        <end position="640"/>
    </location>
</feature>
<feature type="compositionally biased region" description="Low complexity" evidence="2">
    <location>
        <begin position="518"/>
        <end position="532"/>
    </location>
</feature>
<dbReference type="GO" id="GO:0000915">
    <property type="term" value="P:actomyosin contractile ring assembly"/>
    <property type="evidence" value="ECO:0007669"/>
    <property type="project" value="TreeGrafter"/>
</dbReference>
<feature type="compositionally biased region" description="Basic and acidic residues" evidence="2">
    <location>
        <begin position="299"/>
        <end position="310"/>
    </location>
</feature>
<feature type="compositionally biased region" description="Basic and acidic residues" evidence="2">
    <location>
        <begin position="8"/>
        <end position="20"/>
    </location>
</feature>
<feature type="compositionally biased region" description="Basic and acidic residues" evidence="2">
    <location>
        <begin position="583"/>
        <end position="592"/>
    </location>
</feature>
<feature type="domain" description="PH" evidence="3">
    <location>
        <begin position="1110"/>
        <end position="1234"/>
    </location>
</feature>
<dbReference type="GO" id="GO:0005826">
    <property type="term" value="C:actomyosin contractile ring"/>
    <property type="evidence" value="ECO:0007669"/>
    <property type="project" value="TreeGrafter"/>
</dbReference>
<dbReference type="InterPro" id="IPR001849">
    <property type="entry name" value="PH_domain"/>
</dbReference>
<feature type="region of interest" description="Disordered" evidence="2">
    <location>
        <begin position="431"/>
        <end position="451"/>
    </location>
</feature>
<dbReference type="Gene3D" id="2.30.29.30">
    <property type="entry name" value="Pleckstrin-homology domain (PH domain)/Phosphotyrosine-binding domain (PTB)"/>
    <property type="match status" value="1"/>
</dbReference>
<protein>
    <submittedName>
        <fullName evidence="5">Anillin isoform X1</fullName>
    </submittedName>
</protein>
<dbReference type="InterPro" id="IPR012966">
    <property type="entry name" value="AHD"/>
</dbReference>
<feature type="compositionally biased region" description="Low complexity" evidence="2">
    <location>
        <begin position="68"/>
        <end position="87"/>
    </location>
</feature>
<dbReference type="Pfam" id="PF08174">
    <property type="entry name" value="Anillin"/>
    <property type="match status" value="1"/>
</dbReference>
<dbReference type="InterPro" id="IPR031970">
    <property type="entry name" value="Anillin_N"/>
</dbReference>
<sequence length="1246" mass="136966">MDPFTQRMLERARARREKLDTQLSNAGHDLKKRRSPLKDANAILAQAPAIESQITSNSPVKVASPIKQSLAKSLQKSPQKQLQEQPPAKSTDQENMVNKENGETPVSNIRSKLQRLGNLYSEDSSRELSSPIHRTEERFAAEDEPSMQTNDSKSSKSSARLDRLAALASTINNWEDDLSHPTLVKQTESKAIKVQAKLNEQVRRAAEPQPSTSGNGKWISNDRTQSKAHFVGGTRASNSSSPGQSKDASLTKQLKWDKAVLENLEAQGFTRTVSHSRLVYDYKGCSQEKNPNSNIGRHLTRDQVVEEEKTQSPSSASSGKDNGIRINTKAKDSALVSKTPEKKNVGASTTNVRMPTRFGCGGSPKSPIQSPGSVLSKASMFEAKNIEVKAKDPAEMTLSERMALFERNKGEAPLIPKAPLTMSVPSKKLIEKEKTNSSPVHGTETCSANGRGKVDLSNKKVVSQRAIFEQGSYTQELENDILRNTHNERQRELEMLRSRFNRNKQMAQAAAGSCIRTSESSEGKPSSPKNSPVCPVKPTPALDAVPPAPPLPPSKNNTTGGISSPAKRQVTNATKSQQTKIQSDIKRIRVSDPKPGNLYPDLSNIECITTTTTTETETETEYTVEDTEPETATLDEQTESDTVTEAEYYVDNCDESYDSTEESTDIGNTSLGRSILRVVDQQTVSNKKRSIDPDPDSTTSDISVLDEMDEYLDECLALQDANGHEGLEGPTPPKLNRGGKSPSAVSNSFKYSQGSSYRSPIKVVLSAKSPRKGESYVVEGDNCVPLMHSVSFYRRQQSQTSRTPVRTVSRTIEEPQSSTSSTGSNADEEAILVQEKMKQLLEEVCKQQTIIGQASQALNLCSATVEFSGSQEQVEGERLLLLATHRRQAALNEVQRLKVEGTLRPVVPGSPEVQESGSLTVSAITLPLKRDYFRTVDADTCLHHVCLIRHLENIVATPVVMAEPGDSCIRFPSTLKLQDLYSDFKITIEIYSLETRAEVLPHEIKYHIHNNGSNSASGGSGTSNHGMGSKKGGIKTPKKFLKQESRLVMTAVQSPAGPSAVRSPAFSLAGYAVFSLREVQRQHFTLNKVPRSSPLEGRLQMHVSCELSVSVEHRGFLTMFEDVSGFGAWHRRWCLLKGANISYWKYPDDERRKTPIGSIDLQGITTTNVGMVSRDICARPNTFLLESVRPAQPGDVDSLITIRNGPRTTIRHLLSADTKEDRLEWCSKLNKTLNLIRAWGGTSALS</sequence>
<feature type="compositionally biased region" description="Polar residues" evidence="2">
    <location>
        <begin position="814"/>
        <end position="825"/>
    </location>
</feature>
<dbReference type="RefSeq" id="XP_015592635.1">
    <property type="nucleotide sequence ID" value="XM_015737149.2"/>
</dbReference>
<feature type="compositionally biased region" description="Polar residues" evidence="2">
    <location>
        <begin position="235"/>
        <end position="250"/>
    </location>
</feature>
<dbReference type="GeneID" id="107266536"/>
<feature type="compositionally biased region" description="Polar residues" evidence="2">
    <location>
        <begin position="311"/>
        <end position="320"/>
    </location>
</feature>
<name>A0AAJ7FHW7_CEPCN</name>
<feature type="compositionally biased region" description="Polar residues" evidence="2">
    <location>
        <begin position="436"/>
        <end position="448"/>
    </location>
</feature>
<feature type="compositionally biased region" description="Polar residues" evidence="2">
    <location>
        <begin position="88"/>
        <end position="111"/>
    </location>
</feature>
<feature type="region of interest" description="Disordered" evidence="2">
    <location>
        <begin position="54"/>
        <end position="160"/>
    </location>
</feature>
<gene>
    <name evidence="5" type="primary">LOC107266536</name>
</gene>
<feature type="region of interest" description="Disordered" evidence="2">
    <location>
        <begin position="1"/>
        <end position="37"/>
    </location>
</feature>
<dbReference type="SMART" id="SM00233">
    <property type="entry name" value="PH"/>
    <property type="match status" value="1"/>
</dbReference>
<dbReference type="Pfam" id="PF16018">
    <property type="entry name" value="Anillin_N"/>
    <property type="match status" value="1"/>
</dbReference>
<evidence type="ECO:0000256" key="2">
    <source>
        <dbReference type="SAM" id="MobiDB-lite"/>
    </source>
</evidence>
<dbReference type="PANTHER" id="PTHR21538">
    <property type="entry name" value="ANILLIN/RHOTEKIN RTKN"/>
    <property type="match status" value="1"/>
</dbReference>
<keyword evidence="4" id="KW-1185">Reference proteome</keyword>
<keyword evidence="1" id="KW-0175">Coiled coil</keyword>
<feature type="compositionally biased region" description="Low complexity" evidence="2">
    <location>
        <begin position="800"/>
        <end position="810"/>
    </location>
</feature>
<dbReference type="GO" id="GO:0000281">
    <property type="term" value="P:mitotic cytokinesis"/>
    <property type="evidence" value="ECO:0007669"/>
    <property type="project" value="TreeGrafter"/>
</dbReference>
<evidence type="ECO:0000313" key="5">
    <source>
        <dbReference type="RefSeq" id="XP_015592635.1"/>
    </source>
</evidence>
<reference evidence="5" key="1">
    <citation type="submission" date="2025-08" db="UniProtKB">
        <authorList>
            <consortium name="RefSeq"/>
        </authorList>
    </citation>
    <scope>IDENTIFICATION</scope>
</reference>
<dbReference type="InterPro" id="IPR037840">
    <property type="entry name" value="PH_Anillin"/>
</dbReference>
<dbReference type="KEGG" id="ccin:107266536"/>
<feature type="region of interest" description="Disordered" evidence="2">
    <location>
        <begin position="795"/>
        <end position="827"/>
    </location>
</feature>
<dbReference type="SUPFAM" id="SSF50729">
    <property type="entry name" value="PH domain-like"/>
    <property type="match status" value="1"/>
</dbReference>
<evidence type="ECO:0000313" key="4">
    <source>
        <dbReference type="Proteomes" id="UP000694920"/>
    </source>
</evidence>
<dbReference type="InterPro" id="IPR051364">
    <property type="entry name" value="Cytokinesis/Rho-signaling"/>
</dbReference>
<dbReference type="Proteomes" id="UP000694920">
    <property type="component" value="Unplaced"/>
</dbReference>
<organism evidence="4 5">
    <name type="scientific">Cephus cinctus</name>
    <name type="common">Wheat stem sawfly</name>
    <dbReference type="NCBI Taxonomy" id="211228"/>
    <lineage>
        <taxon>Eukaryota</taxon>
        <taxon>Metazoa</taxon>
        <taxon>Ecdysozoa</taxon>
        <taxon>Arthropoda</taxon>
        <taxon>Hexapoda</taxon>
        <taxon>Insecta</taxon>
        <taxon>Pterygota</taxon>
        <taxon>Neoptera</taxon>
        <taxon>Endopterygota</taxon>
        <taxon>Hymenoptera</taxon>
        <taxon>Cephoidea</taxon>
        <taxon>Cephidae</taxon>
        <taxon>Cephus</taxon>
    </lineage>
</organism>
<feature type="region of interest" description="Disordered" evidence="2">
    <location>
        <begin position="1010"/>
        <end position="1035"/>
    </location>
</feature>
<feature type="region of interest" description="Disordered" evidence="2">
    <location>
        <begin position="722"/>
        <end position="751"/>
    </location>
</feature>
<accession>A0AAJ7FHW7</accession>
<dbReference type="PROSITE" id="PS50003">
    <property type="entry name" value="PH_DOMAIN"/>
    <property type="match status" value="1"/>
</dbReference>
<feature type="compositionally biased region" description="Low complexity" evidence="2">
    <location>
        <begin position="151"/>
        <end position="160"/>
    </location>
</feature>
<dbReference type="FunFam" id="2.30.29.30:FF:000111">
    <property type="entry name" value="anillin isoform X1"/>
    <property type="match status" value="1"/>
</dbReference>
<feature type="compositionally biased region" description="Acidic residues" evidence="2">
    <location>
        <begin position="616"/>
        <end position="629"/>
    </location>
</feature>
<feature type="compositionally biased region" description="Low complexity" evidence="2">
    <location>
        <begin position="1010"/>
        <end position="1026"/>
    </location>
</feature>
<dbReference type="InterPro" id="IPR011993">
    <property type="entry name" value="PH-like_dom_sf"/>
</dbReference>
<dbReference type="PANTHER" id="PTHR21538:SF23">
    <property type="entry name" value="ANILLIN"/>
    <property type="match status" value="1"/>
</dbReference>
<dbReference type="AlphaFoldDB" id="A0AAJ7FHW7"/>
<evidence type="ECO:0000259" key="3">
    <source>
        <dbReference type="PROSITE" id="PS50003"/>
    </source>
</evidence>
<feature type="compositionally biased region" description="Polar residues" evidence="2">
    <location>
        <begin position="569"/>
        <end position="582"/>
    </location>
</feature>
<evidence type="ECO:0000256" key="1">
    <source>
        <dbReference type="ARBA" id="ARBA00023054"/>
    </source>
</evidence>